<sequence length="199" mass="21740">MRDHWWWRPGWSVGRRFYTWHLTFDGQSDIHRFAAAYRSVLAPLSGLDLIPDQWLHLTMQGIGFVGEVDEQDVHNIAAAAEARLSGIPAFDVTLQAPVVDPEAILVAVQPDAAVRTVRNAIRAGIGDVLPQVPERAEGFTPHVSLGYSNGTGSAAPFASALAQAAVPPAQGRVTHAELIVIHRDQHMYEWEPLAKCPLG</sequence>
<dbReference type="Gene3D" id="3.90.1140.10">
    <property type="entry name" value="Cyclic phosphodiesterase"/>
    <property type="match status" value="1"/>
</dbReference>
<dbReference type="Pfam" id="PF13563">
    <property type="entry name" value="2_5_RNA_ligase2"/>
    <property type="match status" value="1"/>
</dbReference>
<keyword evidence="1" id="KW-0436">Ligase</keyword>
<accession>A0ABV9V005</accession>
<evidence type="ECO:0000313" key="1">
    <source>
        <dbReference type="EMBL" id="MFC4962166.1"/>
    </source>
</evidence>
<gene>
    <name evidence="1" type="ORF">ACFPFX_38380</name>
</gene>
<protein>
    <submittedName>
        <fullName evidence="1">2'-5' RNA ligase family protein</fullName>
    </submittedName>
</protein>
<proteinExistence type="predicted"/>
<keyword evidence="2" id="KW-1185">Reference proteome</keyword>
<dbReference type="EMBL" id="JBHSIZ010000057">
    <property type="protein sequence ID" value="MFC4962166.1"/>
    <property type="molecule type" value="Genomic_DNA"/>
</dbReference>
<dbReference type="InterPro" id="IPR009097">
    <property type="entry name" value="Cyclic_Pdiesterase"/>
</dbReference>
<dbReference type="GO" id="GO:0016874">
    <property type="term" value="F:ligase activity"/>
    <property type="evidence" value="ECO:0007669"/>
    <property type="project" value="UniProtKB-KW"/>
</dbReference>
<dbReference type="RefSeq" id="WP_344379843.1">
    <property type="nucleotide sequence ID" value="NZ_BAAASQ010000031.1"/>
</dbReference>
<name>A0ABV9V005_9ACTN</name>
<dbReference type="SUPFAM" id="SSF55144">
    <property type="entry name" value="LigT-like"/>
    <property type="match status" value="1"/>
</dbReference>
<evidence type="ECO:0000313" key="2">
    <source>
        <dbReference type="Proteomes" id="UP001595834"/>
    </source>
</evidence>
<comment type="caution">
    <text evidence="1">The sequence shown here is derived from an EMBL/GenBank/DDBJ whole genome shotgun (WGS) entry which is preliminary data.</text>
</comment>
<reference evidence="2" key="1">
    <citation type="journal article" date="2019" name="Int. J. Syst. Evol. Microbiol.">
        <title>The Global Catalogue of Microorganisms (GCM) 10K type strain sequencing project: providing services to taxonomists for standard genome sequencing and annotation.</title>
        <authorList>
            <consortium name="The Broad Institute Genomics Platform"/>
            <consortium name="The Broad Institute Genome Sequencing Center for Infectious Disease"/>
            <person name="Wu L."/>
            <person name="Ma J."/>
        </authorList>
    </citation>
    <scope>NUCLEOTIDE SEQUENCE [LARGE SCALE GENOMIC DNA]</scope>
    <source>
        <strain evidence="2">CCM 7224</strain>
    </source>
</reference>
<organism evidence="1 2">
    <name type="scientific">Streptomyces mauvecolor</name>
    <dbReference type="NCBI Taxonomy" id="58345"/>
    <lineage>
        <taxon>Bacteria</taxon>
        <taxon>Bacillati</taxon>
        <taxon>Actinomycetota</taxon>
        <taxon>Actinomycetes</taxon>
        <taxon>Kitasatosporales</taxon>
        <taxon>Streptomycetaceae</taxon>
        <taxon>Streptomyces</taxon>
    </lineage>
</organism>
<dbReference type="Proteomes" id="UP001595834">
    <property type="component" value="Unassembled WGS sequence"/>
</dbReference>